<dbReference type="PANTHER" id="PTHR24089">
    <property type="entry name" value="SOLUTE CARRIER FAMILY 25"/>
    <property type="match status" value="1"/>
</dbReference>
<feature type="repeat" description="Solcar" evidence="7">
    <location>
        <begin position="123"/>
        <end position="209"/>
    </location>
</feature>
<accession>A0A9N9WSL1</accession>
<dbReference type="OrthoDB" id="18574at2759"/>
<dbReference type="InterPro" id="IPR018108">
    <property type="entry name" value="MCP_transmembrane"/>
</dbReference>
<dbReference type="SUPFAM" id="SSF103506">
    <property type="entry name" value="Mitochondrial carrier"/>
    <property type="match status" value="1"/>
</dbReference>
<dbReference type="PROSITE" id="PS50920">
    <property type="entry name" value="SOLCAR"/>
    <property type="match status" value="3"/>
</dbReference>
<evidence type="ECO:0000313" key="9">
    <source>
        <dbReference type="EMBL" id="CAG9803633.1"/>
    </source>
</evidence>
<keyword evidence="10" id="KW-1185">Reference proteome</keyword>
<proteinExistence type="inferred from homology"/>
<dbReference type="InterPro" id="IPR023395">
    <property type="entry name" value="MCP_dom_sf"/>
</dbReference>
<dbReference type="Pfam" id="PF00153">
    <property type="entry name" value="Mito_carr"/>
    <property type="match status" value="3"/>
</dbReference>
<reference evidence="9" key="2">
    <citation type="submission" date="2022-10" db="EMBL/GenBank/DDBJ databases">
        <authorList>
            <consortium name="ENA_rothamsted_submissions"/>
            <consortium name="culmorum"/>
            <person name="King R."/>
        </authorList>
    </citation>
    <scope>NUCLEOTIDE SEQUENCE</scope>
</reference>
<organism evidence="9 10">
    <name type="scientific">Chironomus riparius</name>
    <dbReference type="NCBI Taxonomy" id="315576"/>
    <lineage>
        <taxon>Eukaryota</taxon>
        <taxon>Metazoa</taxon>
        <taxon>Ecdysozoa</taxon>
        <taxon>Arthropoda</taxon>
        <taxon>Hexapoda</taxon>
        <taxon>Insecta</taxon>
        <taxon>Pterygota</taxon>
        <taxon>Neoptera</taxon>
        <taxon>Endopterygota</taxon>
        <taxon>Diptera</taxon>
        <taxon>Nematocera</taxon>
        <taxon>Chironomoidea</taxon>
        <taxon>Chironomidae</taxon>
        <taxon>Chironominae</taxon>
        <taxon>Chironomus</taxon>
    </lineage>
</organism>
<dbReference type="Gene3D" id="1.50.40.10">
    <property type="entry name" value="Mitochondrial carrier domain"/>
    <property type="match status" value="1"/>
</dbReference>
<evidence type="ECO:0000256" key="3">
    <source>
        <dbReference type="ARBA" id="ARBA00022448"/>
    </source>
</evidence>
<protein>
    <submittedName>
        <fullName evidence="9">Uncharacterized protein</fullName>
    </submittedName>
</protein>
<evidence type="ECO:0000256" key="6">
    <source>
        <dbReference type="ARBA" id="ARBA00023136"/>
    </source>
</evidence>
<dbReference type="Proteomes" id="UP001153620">
    <property type="component" value="Chromosome 2"/>
</dbReference>
<dbReference type="GO" id="GO:0016020">
    <property type="term" value="C:membrane"/>
    <property type="evidence" value="ECO:0007669"/>
    <property type="project" value="UniProtKB-SubCell"/>
</dbReference>
<feature type="repeat" description="Solcar" evidence="7">
    <location>
        <begin position="219"/>
        <end position="314"/>
    </location>
</feature>
<evidence type="ECO:0000256" key="7">
    <source>
        <dbReference type="PROSITE-ProRule" id="PRU00282"/>
    </source>
</evidence>
<dbReference type="GO" id="GO:0055085">
    <property type="term" value="P:transmembrane transport"/>
    <property type="evidence" value="ECO:0007669"/>
    <property type="project" value="InterPro"/>
</dbReference>
<evidence type="ECO:0000256" key="4">
    <source>
        <dbReference type="ARBA" id="ARBA00022692"/>
    </source>
</evidence>
<keyword evidence="3 8" id="KW-0813">Transport</keyword>
<sequence length="319" mass="35747">MERKQPTDGGNGNHSKAYSIFLQVKAPMAGGISGFFTRALTQPLDCIKVRHQLQLEPIKKNIGAKYTSTLQTLVLMFQEEGIRGLWKGHVPGQILSITFGFGQFAAYDQFNRQSRKIKFFNEHSDMRHTVGGGFAGAFGMTIATPFDVVRTRFIAQDHGRGYQSIFDAFATILKSEGPKGFFRGLIPSITAIAPNAAIQFGTYNFLLEHYMKLKNEDKVSRHVILLAGTFSGTLAKTCIYPLDLTKKRLQIQEFHDNRTTFGQNIKTTGMLDCLRKTFAKEGFTGLYKGLAPAVIKSGMMSGFYFFFYEEIITAINKRL</sequence>
<gene>
    <name evidence="9" type="ORF">CHIRRI_LOCUS6531</name>
</gene>
<evidence type="ECO:0000256" key="8">
    <source>
        <dbReference type="RuleBase" id="RU000488"/>
    </source>
</evidence>
<comment type="subcellular location">
    <subcellularLocation>
        <location evidence="1">Membrane</location>
        <topology evidence="1">Multi-pass membrane protein</topology>
    </subcellularLocation>
</comment>
<dbReference type="EMBL" id="OU895878">
    <property type="protein sequence ID" value="CAG9803633.1"/>
    <property type="molecule type" value="Genomic_DNA"/>
</dbReference>
<keyword evidence="6 7" id="KW-0472">Membrane</keyword>
<comment type="similarity">
    <text evidence="2 8">Belongs to the mitochondrial carrier (TC 2.A.29) family.</text>
</comment>
<reference evidence="9" key="1">
    <citation type="submission" date="2022-01" db="EMBL/GenBank/DDBJ databases">
        <authorList>
            <person name="King R."/>
        </authorList>
    </citation>
    <scope>NUCLEOTIDE SEQUENCE</scope>
</reference>
<evidence type="ECO:0000256" key="2">
    <source>
        <dbReference type="ARBA" id="ARBA00006375"/>
    </source>
</evidence>
<keyword evidence="4 7" id="KW-0812">Transmembrane</keyword>
<feature type="repeat" description="Solcar" evidence="7">
    <location>
        <begin position="21"/>
        <end position="113"/>
    </location>
</feature>
<evidence type="ECO:0000313" key="10">
    <source>
        <dbReference type="Proteomes" id="UP001153620"/>
    </source>
</evidence>
<dbReference type="PRINTS" id="PR00926">
    <property type="entry name" value="MITOCARRIER"/>
</dbReference>
<evidence type="ECO:0000256" key="5">
    <source>
        <dbReference type="ARBA" id="ARBA00022737"/>
    </source>
</evidence>
<name>A0A9N9WSL1_9DIPT</name>
<dbReference type="AlphaFoldDB" id="A0A9N9WSL1"/>
<evidence type="ECO:0000256" key="1">
    <source>
        <dbReference type="ARBA" id="ARBA00004141"/>
    </source>
</evidence>
<keyword evidence="5" id="KW-0677">Repeat</keyword>
<dbReference type="InterPro" id="IPR002067">
    <property type="entry name" value="MCP"/>
</dbReference>